<evidence type="ECO:0008006" key="3">
    <source>
        <dbReference type="Google" id="ProtNLM"/>
    </source>
</evidence>
<dbReference type="RefSeq" id="WP_179826737.1">
    <property type="nucleotide sequence ID" value="NZ_JACCFS010000001.1"/>
</dbReference>
<reference evidence="1 2" key="1">
    <citation type="submission" date="2020-07" db="EMBL/GenBank/DDBJ databases">
        <title>Sequencing the genomes of 1000 actinobacteria strains.</title>
        <authorList>
            <person name="Klenk H.-P."/>
        </authorList>
    </citation>
    <scope>NUCLEOTIDE SEQUENCE [LARGE SCALE GENOMIC DNA]</scope>
    <source>
        <strain evidence="1 2">DSM 44442</strain>
    </source>
</reference>
<accession>A0A7Z0ERQ5</accession>
<protein>
    <recommendedName>
        <fullName evidence="3">Antitoxin</fullName>
    </recommendedName>
</protein>
<dbReference type="EMBL" id="JACCFS010000001">
    <property type="protein sequence ID" value="NYJ36672.1"/>
    <property type="molecule type" value="Genomic_DNA"/>
</dbReference>
<comment type="caution">
    <text evidence="1">The sequence shown here is derived from an EMBL/GenBank/DDBJ whole genome shotgun (WGS) entry which is preliminary data.</text>
</comment>
<gene>
    <name evidence="1" type="ORF">HNR10_004553</name>
</gene>
<name>A0A7Z0ERQ5_9ACTN</name>
<sequence>MPSIRLPKPTMDRVRDVAVAEGVRPTALKRQWIEVRLSRLEDQAPTVDQLESLSLLIQRAVREELEEAGLRSA</sequence>
<dbReference type="Proteomes" id="UP000572051">
    <property type="component" value="Unassembled WGS sequence"/>
</dbReference>
<proteinExistence type="predicted"/>
<evidence type="ECO:0000313" key="1">
    <source>
        <dbReference type="EMBL" id="NYJ36672.1"/>
    </source>
</evidence>
<keyword evidence="2" id="KW-1185">Reference proteome</keyword>
<dbReference type="AlphaFoldDB" id="A0A7Z0ERQ5"/>
<evidence type="ECO:0000313" key="2">
    <source>
        <dbReference type="Proteomes" id="UP000572051"/>
    </source>
</evidence>
<organism evidence="1 2">
    <name type="scientific">Nocardiopsis aegyptia</name>
    <dbReference type="NCBI Taxonomy" id="220378"/>
    <lineage>
        <taxon>Bacteria</taxon>
        <taxon>Bacillati</taxon>
        <taxon>Actinomycetota</taxon>
        <taxon>Actinomycetes</taxon>
        <taxon>Streptosporangiales</taxon>
        <taxon>Nocardiopsidaceae</taxon>
        <taxon>Nocardiopsis</taxon>
    </lineage>
</organism>